<gene>
    <name evidence="1" type="ORF">LCGC14_0329740</name>
</gene>
<dbReference type="AlphaFoldDB" id="A0A0F9W403"/>
<evidence type="ECO:0008006" key="2">
    <source>
        <dbReference type="Google" id="ProtNLM"/>
    </source>
</evidence>
<comment type="caution">
    <text evidence="1">The sequence shown here is derived from an EMBL/GenBank/DDBJ whole genome shotgun (WGS) entry which is preliminary data.</text>
</comment>
<evidence type="ECO:0000313" key="1">
    <source>
        <dbReference type="EMBL" id="KKN80381.1"/>
    </source>
</evidence>
<name>A0A0F9W403_9ZZZZ</name>
<accession>A0A0F9W403</accession>
<protein>
    <recommendedName>
        <fullName evidence="2">HNH domain-containing protein</fullName>
    </recommendedName>
</protein>
<dbReference type="EMBL" id="LAZR01000231">
    <property type="protein sequence ID" value="KKN80381.1"/>
    <property type="molecule type" value="Genomic_DNA"/>
</dbReference>
<proteinExistence type="predicted"/>
<reference evidence="1" key="1">
    <citation type="journal article" date="2015" name="Nature">
        <title>Complex archaea that bridge the gap between prokaryotes and eukaryotes.</title>
        <authorList>
            <person name="Spang A."/>
            <person name="Saw J.H."/>
            <person name="Jorgensen S.L."/>
            <person name="Zaremba-Niedzwiedzka K."/>
            <person name="Martijn J."/>
            <person name="Lind A.E."/>
            <person name="van Eijk R."/>
            <person name="Schleper C."/>
            <person name="Guy L."/>
            <person name="Ettema T.J."/>
        </authorList>
    </citation>
    <scope>NUCLEOTIDE SEQUENCE</scope>
</reference>
<sequence length="127" mass="14368">MSNKDRVNAIKRERGCQVCGESEPCCLDFHHRDPITKFKSVSKLTVGYSWEWVEQEIKKCDVLCSNCHRKMMWMKKTGSIDEVPVAPCNLTVDQNKRVVELGKEKGATLCNHATELRLELKNASAAG</sequence>
<organism evidence="1">
    <name type="scientific">marine sediment metagenome</name>
    <dbReference type="NCBI Taxonomy" id="412755"/>
    <lineage>
        <taxon>unclassified sequences</taxon>
        <taxon>metagenomes</taxon>
        <taxon>ecological metagenomes</taxon>
    </lineage>
</organism>